<evidence type="ECO:0000256" key="7">
    <source>
        <dbReference type="ARBA" id="ARBA00023136"/>
    </source>
</evidence>
<keyword evidence="5" id="KW-0573">Peptidoglycan synthesis</keyword>
<name>A0ABP9GKX8_9ACTN</name>
<feature type="transmembrane region" description="Helical" evidence="9">
    <location>
        <begin position="554"/>
        <end position="576"/>
    </location>
</feature>
<comment type="subcellular location">
    <subcellularLocation>
        <location evidence="1">Cell membrane</location>
        <topology evidence="1">Multi-pass membrane protein</topology>
    </subcellularLocation>
</comment>
<feature type="region of interest" description="Disordered" evidence="8">
    <location>
        <begin position="1"/>
        <end position="59"/>
    </location>
</feature>
<dbReference type="NCBIfam" id="TIGR01695">
    <property type="entry name" value="murJ_mviN"/>
    <property type="match status" value="1"/>
</dbReference>
<dbReference type="Pfam" id="PF03023">
    <property type="entry name" value="MurJ"/>
    <property type="match status" value="1"/>
</dbReference>
<evidence type="ECO:0000313" key="11">
    <source>
        <dbReference type="Proteomes" id="UP001499993"/>
    </source>
</evidence>
<feature type="transmembrane region" description="Helical" evidence="9">
    <location>
        <begin position="336"/>
        <end position="361"/>
    </location>
</feature>
<dbReference type="CDD" id="cd13123">
    <property type="entry name" value="MATE_MurJ_like"/>
    <property type="match status" value="1"/>
</dbReference>
<feature type="transmembrane region" description="Helical" evidence="9">
    <location>
        <begin position="382"/>
        <end position="410"/>
    </location>
</feature>
<dbReference type="PANTHER" id="PTHR47019:SF1">
    <property type="entry name" value="LIPID II FLIPPASE MURJ"/>
    <property type="match status" value="1"/>
</dbReference>
<gene>
    <name evidence="10" type="ORF">GCM10023224_33050</name>
</gene>
<feature type="transmembrane region" description="Helical" evidence="9">
    <location>
        <begin position="455"/>
        <end position="476"/>
    </location>
</feature>
<keyword evidence="6 9" id="KW-1133">Transmembrane helix</keyword>
<feature type="transmembrane region" description="Helical" evidence="9">
    <location>
        <begin position="295"/>
        <end position="316"/>
    </location>
</feature>
<keyword evidence="4" id="KW-0133">Cell shape</keyword>
<evidence type="ECO:0000256" key="4">
    <source>
        <dbReference type="ARBA" id="ARBA00022960"/>
    </source>
</evidence>
<feature type="transmembrane region" description="Helical" evidence="9">
    <location>
        <begin position="213"/>
        <end position="236"/>
    </location>
</feature>
<organism evidence="10 11">
    <name type="scientific">Streptomonospora halophila</name>
    <dbReference type="NCBI Taxonomy" id="427369"/>
    <lineage>
        <taxon>Bacteria</taxon>
        <taxon>Bacillati</taxon>
        <taxon>Actinomycetota</taxon>
        <taxon>Actinomycetes</taxon>
        <taxon>Streptosporangiales</taxon>
        <taxon>Nocardiopsidaceae</taxon>
        <taxon>Streptomonospora</taxon>
    </lineage>
</organism>
<feature type="transmembrane region" description="Helical" evidence="9">
    <location>
        <begin position="145"/>
        <end position="169"/>
    </location>
</feature>
<feature type="transmembrane region" description="Helical" evidence="9">
    <location>
        <begin position="70"/>
        <end position="92"/>
    </location>
</feature>
<keyword evidence="3 9" id="KW-0812">Transmembrane</keyword>
<evidence type="ECO:0008006" key="12">
    <source>
        <dbReference type="Google" id="ProtNLM"/>
    </source>
</evidence>
<evidence type="ECO:0000256" key="3">
    <source>
        <dbReference type="ARBA" id="ARBA00022692"/>
    </source>
</evidence>
<feature type="transmembrane region" description="Helical" evidence="9">
    <location>
        <begin position="248"/>
        <end position="274"/>
    </location>
</feature>
<proteinExistence type="predicted"/>
<dbReference type="EMBL" id="BAABIK010000018">
    <property type="protein sequence ID" value="GAA4946898.1"/>
    <property type="molecule type" value="Genomic_DNA"/>
</dbReference>
<evidence type="ECO:0000256" key="1">
    <source>
        <dbReference type="ARBA" id="ARBA00004651"/>
    </source>
</evidence>
<feature type="transmembrane region" description="Helical" evidence="9">
    <location>
        <begin position="422"/>
        <end position="443"/>
    </location>
</feature>
<dbReference type="PANTHER" id="PTHR47019">
    <property type="entry name" value="LIPID II FLIPPASE MURJ"/>
    <property type="match status" value="1"/>
</dbReference>
<feature type="transmembrane region" description="Helical" evidence="9">
    <location>
        <begin position="482"/>
        <end position="505"/>
    </location>
</feature>
<sequence>MATETTNGSDDPSASGGEAAAEAARSGADPAAAAEAAAPAAAQEPERPTEGSGGSGGMMRSSAIMASGTMVSRVTGFVKSLVIAAALGTQLLGDAYQTAQTIPFIINDLLIGGLIASVLVPLLVKRRMRDADGGVQTESRLFTAAVIVLLAVTALAIAAAEPIIGLYLGDSSPEQVQVSVYLARFLLAQIFFVGLSGLISGMLNSRNRFGAPVWAPVLNNLVIIAVGGLFLWAAGAGRTVDTVTQGELVLLGAGTSSGMAVQAVVLVVALWRAGFRWRPRLDLRGSGLGEALRSAGWMFVYTLMTQLGLLITANVVNRAGAASVRGGYDVGAGLTAYNFAYTLFQLPYAVIAVSLITVLLPRMSADAEARRWQDVRDGFSRTLRISALVLVPLGLALAIYSVPLATLIFARGNTSAGDAANIGAVLCAMALGLVPFTIFQLMLRVFYAMSDTRTPALISMANVTVHGVLAYIAFLVLPPNLVVVGVAAGFMLSFVSGLTIAGFILSRRLGGLDGRHIGGTLLRLHAAALPSAAVGIGVLWFATTRFGDGLATNIGAPVVGCLAGALLFLLCARLLVPELSDAAALVRARLRR</sequence>
<protein>
    <recommendedName>
        <fullName evidence="12">Peptidoglycan lipid II flippase</fullName>
    </recommendedName>
</protein>
<feature type="transmembrane region" description="Helical" evidence="9">
    <location>
        <begin position="104"/>
        <end position="124"/>
    </location>
</feature>
<evidence type="ECO:0000256" key="5">
    <source>
        <dbReference type="ARBA" id="ARBA00022984"/>
    </source>
</evidence>
<reference evidence="11" key="1">
    <citation type="journal article" date="2019" name="Int. J. Syst. Evol. Microbiol.">
        <title>The Global Catalogue of Microorganisms (GCM) 10K type strain sequencing project: providing services to taxonomists for standard genome sequencing and annotation.</title>
        <authorList>
            <consortium name="The Broad Institute Genomics Platform"/>
            <consortium name="The Broad Institute Genome Sequencing Center for Infectious Disease"/>
            <person name="Wu L."/>
            <person name="Ma J."/>
        </authorList>
    </citation>
    <scope>NUCLEOTIDE SEQUENCE [LARGE SCALE GENOMIC DNA]</scope>
    <source>
        <strain evidence="11">JCM 18123</strain>
    </source>
</reference>
<dbReference type="Proteomes" id="UP001499993">
    <property type="component" value="Unassembled WGS sequence"/>
</dbReference>
<evidence type="ECO:0000256" key="2">
    <source>
        <dbReference type="ARBA" id="ARBA00022475"/>
    </source>
</evidence>
<dbReference type="InterPro" id="IPR004268">
    <property type="entry name" value="MurJ"/>
</dbReference>
<dbReference type="InterPro" id="IPR051050">
    <property type="entry name" value="Lipid_II_flippase_MurJ/MviN"/>
</dbReference>
<comment type="caution">
    <text evidence="10">The sequence shown here is derived from an EMBL/GenBank/DDBJ whole genome shotgun (WGS) entry which is preliminary data.</text>
</comment>
<keyword evidence="11" id="KW-1185">Reference proteome</keyword>
<evidence type="ECO:0000313" key="10">
    <source>
        <dbReference type="EMBL" id="GAA4946898.1"/>
    </source>
</evidence>
<feature type="transmembrane region" description="Helical" evidence="9">
    <location>
        <begin position="181"/>
        <end position="201"/>
    </location>
</feature>
<keyword evidence="2" id="KW-1003">Cell membrane</keyword>
<accession>A0ABP9GKX8</accession>
<evidence type="ECO:0000256" key="9">
    <source>
        <dbReference type="SAM" id="Phobius"/>
    </source>
</evidence>
<feature type="transmembrane region" description="Helical" evidence="9">
    <location>
        <begin position="517"/>
        <end position="542"/>
    </location>
</feature>
<evidence type="ECO:0000256" key="8">
    <source>
        <dbReference type="SAM" id="MobiDB-lite"/>
    </source>
</evidence>
<feature type="compositionally biased region" description="Low complexity" evidence="8">
    <location>
        <begin position="10"/>
        <end position="42"/>
    </location>
</feature>
<keyword evidence="7 9" id="KW-0472">Membrane</keyword>
<dbReference type="RefSeq" id="WP_344141438.1">
    <property type="nucleotide sequence ID" value="NZ_BAABIK010000018.1"/>
</dbReference>
<dbReference type="PRINTS" id="PR01806">
    <property type="entry name" value="VIRFACTRMVIN"/>
</dbReference>
<evidence type="ECO:0000256" key="6">
    <source>
        <dbReference type="ARBA" id="ARBA00022989"/>
    </source>
</evidence>